<reference evidence="1 2" key="1">
    <citation type="journal article" date="2018" name="BMC Genomics">
        <title>Genomic comparison of Trypanosoma conorhini and Trypanosoma rangeli to Trypanosoma cruzi strains of high and low virulence.</title>
        <authorList>
            <person name="Bradwell K.R."/>
            <person name="Koparde V.N."/>
            <person name="Matveyev A.V."/>
            <person name="Serrano M.G."/>
            <person name="Alves J.M."/>
            <person name="Parikh H."/>
            <person name="Huang B."/>
            <person name="Lee V."/>
            <person name="Espinosa-Alvarez O."/>
            <person name="Ortiz P.A."/>
            <person name="Costa-Martins A.G."/>
            <person name="Teixeira M.M."/>
            <person name="Buck G.A."/>
        </authorList>
    </citation>
    <scope>NUCLEOTIDE SEQUENCE [LARGE SCALE GENOMIC DNA]</scope>
    <source>
        <strain evidence="1 2">025E</strain>
    </source>
</reference>
<evidence type="ECO:0000313" key="2">
    <source>
        <dbReference type="Proteomes" id="UP000284403"/>
    </source>
</evidence>
<dbReference type="SUPFAM" id="SSF54495">
    <property type="entry name" value="UBC-like"/>
    <property type="match status" value="1"/>
</dbReference>
<organism evidence="1 2">
    <name type="scientific">Trypanosoma conorhini</name>
    <dbReference type="NCBI Taxonomy" id="83891"/>
    <lineage>
        <taxon>Eukaryota</taxon>
        <taxon>Discoba</taxon>
        <taxon>Euglenozoa</taxon>
        <taxon>Kinetoplastea</taxon>
        <taxon>Metakinetoplastina</taxon>
        <taxon>Trypanosomatida</taxon>
        <taxon>Trypanosomatidae</taxon>
        <taxon>Trypanosoma</taxon>
    </lineage>
</organism>
<proteinExistence type="predicted"/>
<keyword evidence="1" id="KW-0436">Ligase</keyword>
<dbReference type="OrthoDB" id="47801at2759"/>
<dbReference type="GeneID" id="40316985"/>
<name>A0A422PWE5_9TRYP</name>
<dbReference type="AlphaFoldDB" id="A0A422PWE5"/>
<gene>
    <name evidence="1" type="ORF">Tco025E_03374</name>
</gene>
<dbReference type="EC" id="6.3.2.-" evidence="1"/>
<protein>
    <submittedName>
        <fullName evidence="1">Acid--amino-acid ligase</fullName>
        <ecNumber evidence="1">6.3.2.-</ecNumber>
    </submittedName>
</protein>
<comment type="caution">
    <text evidence="1">The sequence shown here is derived from an EMBL/GenBank/DDBJ whole genome shotgun (WGS) entry which is preliminary data.</text>
</comment>
<dbReference type="EMBL" id="MKKU01000145">
    <property type="protein sequence ID" value="RNF22008.1"/>
    <property type="molecule type" value="Genomic_DNA"/>
</dbReference>
<dbReference type="CDD" id="cd00195">
    <property type="entry name" value="UBCc_UEV"/>
    <property type="match status" value="1"/>
</dbReference>
<keyword evidence="2" id="KW-1185">Reference proteome</keyword>
<dbReference type="Proteomes" id="UP000284403">
    <property type="component" value="Unassembled WGS sequence"/>
</dbReference>
<dbReference type="RefSeq" id="XP_029229700.1">
    <property type="nucleotide sequence ID" value="XM_029370293.1"/>
</dbReference>
<sequence length="233" mass="26468">MELRGDAVATARRDALHRTLYLRREYALVARCGEFDDVLLVPPQNDSGRPGDCWRGLVAVRGFPSPWYRGVFSFLVWLPPKYPFEAPSVRLETPLKSHPLLLDDGEGRRCVVPFDDIYVALDPMRVSVMARLLHHVRSIFFPSDWAATTTPAPPVNKALARHDVERRSVTQEVVLGKPYVDYLSREAVAFFSNPDHFKHGDARMDASGAEEAWEKAFSLWLGRSWLPAVRLLQ</sequence>
<dbReference type="GO" id="GO:0016874">
    <property type="term" value="F:ligase activity"/>
    <property type="evidence" value="ECO:0007669"/>
    <property type="project" value="UniProtKB-KW"/>
</dbReference>
<accession>A0A422PWE5</accession>
<dbReference type="Gene3D" id="3.10.110.10">
    <property type="entry name" value="Ubiquitin Conjugating Enzyme"/>
    <property type="match status" value="1"/>
</dbReference>
<evidence type="ECO:0000313" key="1">
    <source>
        <dbReference type="EMBL" id="RNF22008.1"/>
    </source>
</evidence>
<dbReference type="InterPro" id="IPR016135">
    <property type="entry name" value="UBQ-conjugating_enzyme/RWD"/>
</dbReference>